<dbReference type="Gene3D" id="3.40.220.10">
    <property type="entry name" value="Leucine Aminopeptidase, subunit E, domain 1"/>
    <property type="match status" value="1"/>
</dbReference>
<dbReference type="InterPro" id="IPR037197">
    <property type="entry name" value="WWE_dom_sf"/>
</dbReference>
<feature type="domain" description="PARP catalytic" evidence="8">
    <location>
        <begin position="537"/>
        <end position="722"/>
    </location>
</feature>
<dbReference type="InterPro" id="IPR004170">
    <property type="entry name" value="WWE_dom"/>
</dbReference>
<evidence type="ECO:0000259" key="9">
    <source>
        <dbReference type="PROSITE" id="PS51154"/>
    </source>
</evidence>
<evidence type="ECO:0000256" key="6">
    <source>
        <dbReference type="RuleBase" id="RU362114"/>
    </source>
</evidence>
<keyword evidence="3 6" id="KW-0808">Transferase</keyword>
<dbReference type="Gene3D" id="3.90.228.10">
    <property type="match status" value="1"/>
</dbReference>
<comment type="caution">
    <text evidence="10">The sequence shown here is derived from an EMBL/GenBank/DDBJ whole genome shotgun (WGS) entry which is preliminary data.</text>
</comment>
<comment type="subcellular location">
    <subcellularLocation>
        <location evidence="1">Nucleus</location>
    </subcellularLocation>
</comment>
<dbReference type="InterPro" id="IPR002589">
    <property type="entry name" value="Macro_dom"/>
</dbReference>
<dbReference type="InterPro" id="IPR052056">
    <property type="entry name" value="Mono-ARTD/PARP"/>
</dbReference>
<organism evidence="10 12">
    <name type="scientific">Didymodactylos carnosus</name>
    <dbReference type="NCBI Taxonomy" id="1234261"/>
    <lineage>
        <taxon>Eukaryota</taxon>
        <taxon>Metazoa</taxon>
        <taxon>Spiralia</taxon>
        <taxon>Gnathifera</taxon>
        <taxon>Rotifera</taxon>
        <taxon>Eurotatoria</taxon>
        <taxon>Bdelloidea</taxon>
        <taxon>Philodinida</taxon>
        <taxon>Philodinidae</taxon>
        <taxon>Didymodactylos</taxon>
    </lineage>
</organism>
<name>A0A815ITQ7_9BILA</name>
<dbReference type="PROSITE" id="PS51059">
    <property type="entry name" value="PARP_CATALYTIC"/>
    <property type="match status" value="1"/>
</dbReference>
<dbReference type="EMBL" id="CAJOBC010073767">
    <property type="protein sequence ID" value="CAF4251472.1"/>
    <property type="molecule type" value="Genomic_DNA"/>
</dbReference>
<keyword evidence="12" id="KW-1185">Reference proteome</keyword>
<protein>
    <recommendedName>
        <fullName evidence="6">Poly [ADP-ribose] polymerase</fullName>
        <shortName evidence="6">PARP</shortName>
        <ecNumber evidence="6">2.4.2.-</ecNumber>
    </recommendedName>
</protein>
<evidence type="ECO:0000256" key="1">
    <source>
        <dbReference type="ARBA" id="ARBA00004123"/>
    </source>
</evidence>
<dbReference type="SUPFAM" id="SSF56399">
    <property type="entry name" value="ADP-ribosylation"/>
    <property type="match status" value="1"/>
</dbReference>
<feature type="non-terminal residue" evidence="10">
    <location>
        <position position="1"/>
    </location>
</feature>
<dbReference type="GO" id="GO:0003950">
    <property type="term" value="F:NAD+ poly-ADP-ribosyltransferase activity"/>
    <property type="evidence" value="ECO:0007669"/>
    <property type="project" value="UniProtKB-UniRule"/>
</dbReference>
<dbReference type="InterPro" id="IPR012317">
    <property type="entry name" value="Poly(ADP-ribose)pol_cat_dom"/>
</dbReference>
<evidence type="ECO:0000256" key="2">
    <source>
        <dbReference type="ARBA" id="ARBA00022676"/>
    </source>
</evidence>
<dbReference type="SUPFAM" id="SSF52949">
    <property type="entry name" value="Macro domain-like"/>
    <property type="match status" value="1"/>
</dbReference>
<keyword evidence="4 6" id="KW-0520">NAD</keyword>
<dbReference type="Proteomes" id="UP000681722">
    <property type="component" value="Unassembled WGS sequence"/>
</dbReference>
<dbReference type="InterPro" id="IPR043472">
    <property type="entry name" value="Macro_dom-like"/>
</dbReference>
<keyword evidence="2 6" id="KW-0328">Glycosyltransferase</keyword>
<dbReference type="Gene3D" id="3.30.720.50">
    <property type="match status" value="1"/>
</dbReference>
<evidence type="ECO:0000256" key="4">
    <source>
        <dbReference type="ARBA" id="ARBA00023027"/>
    </source>
</evidence>
<evidence type="ECO:0000313" key="11">
    <source>
        <dbReference type="EMBL" id="CAF4251472.1"/>
    </source>
</evidence>
<dbReference type="Pfam" id="PF00644">
    <property type="entry name" value="PARP"/>
    <property type="match status" value="1"/>
</dbReference>
<dbReference type="PANTHER" id="PTHR14453">
    <property type="entry name" value="PARP/ZINC FINGER CCCH TYPE DOMAIN CONTAINING PROTEIN"/>
    <property type="match status" value="1"/>
</dbReference>
<proteinExistence type="predicted"/>
<gene>
    <name evidence="10" type="ORF">GPM918_LOCUS31711</name>
    <name evidence="11" type="ORF">SRO942_LOCUS32360</name>
</gene>
<evidence type="ECO:0000313" key="12">
    <source>
        <dbReference type="Proteomes" id="UP000663829"/>
    </source>
</evidence>
<dbReference type="Pfam" id="PF02825">
    <property type="entry name" value="WWE"/>
    <property type="match status" value="1"/>
</dbReference>
<dbReference type="Proteomes" id="UP000663829">
    <property type="component" value="Unassembled WGS sequence"/>
</dbReference>
<feature type="domain" description="Macro" evidence="9">
    <location>
        <begin position="140"/>
        <end position="314"/>
    </location>
</feature>
<dbReference type="PROSITE" id="PS51154">
    <property type="entry name" value="MACRO"/>
    <property type="match status" value="1"/>
</dbReference>
<dbReference type="EC" id="2.4.2.-" evidence="6"/>
<evidence type="ECO:0000256" key="5">
    <source>
        <dbReference type="ARBA" id="ARBA00023242"/>
    </source>
</evidence>
<dbReference type="SUPFAM" id="SSF117839">
    <property type="entry name" value="WWE domain"/>
    <property type="match status" value="1"/>
</dbReference>
<evidence type="ECO:0000313" key="10">
    <source>
        <dbReference type="EMBL" id="CAF1367931.1"/>
    </source>
</evidence>
<accession>A0A815ITQ7</accession>
<dbReference type="AlphaFoldDB" id="A0A815ITQ7"/>
<dbReference type="PANTHER" id="PTHR14453:SF67">
    <property type="entry name" value="POLY [ADP-RIBOSE] POLYMERASE"/>
    <property type="match status" value="1"/>
</dbReference>
<feature type="domain" description="WWE" evidence="7">
    <location>
        <begin position="454"/>
        <end position="535"/>
    </location>
</feature>
<evidence type="ECO:0000256" key="3">
    <source>
        <dbReference type="ARBA" id="ARBA00022679"/>
    </source>
</evidence>
<keyword evidence="5" id="KW-0539">Nucleus</keyword>
<dbReference type="GO" id="GO:0010629">
    <property type="term" value="P:negative regulation of gene expression"/>
    <property type="evidence" value="ECO:0007669"/>
    <property type="project" value="TreeGrafter"/>
</dbReference>
<dbReference type="Pfam" id="PF01661">
    <property type="entry name" value="Macro"/>
    <property type="match status" value="1"/>
</dbReference>
<dbReference type="GO" id="GO:0005634">
    <property type="term" value="C:nucleus"/>
    <property type="evidence" value="ECO:0007669"/>
    <property type="project" value="UniProtKB-SubCell"/>
</dbReference>
<dbReference type="GO" id="GO:0005737">
    <property type="term" value="C:cytoplasm"/>
    <property type="evidence" value="ECO:0007669"/>
    <property type="project" value="TreeGrafter"/>
</dbReference>
<dbReference type="PROSITE" id="PS50918">
    <property type="entry name" value="WWE"/>
    <property type="match status" value="1"/>
</dbReference>
<evidence type="ECO:0000259" key="8">
    <source>
        <dbReference type="PROSITE" id="PS51059"/>
    </source>
</evidence>
<evidence type="ECO:0000259" key="7">
    <source>
        <dbReference type="PROSITE" id="PS50918"/>
    </source>
</evidence>
<dbReference type="OrthoDB" id="6133115at2759"/>
<dbReference type="EMBL" id="CAJNOQ010015751">
    <property type="protein sequence ID" value="CAF1367931.1"/>
    <property type="molecule type" value="Genomic_DNA"/>
</dbReference>
<reference evidence="10" key="1">
    <citation type="submission" date="2021-02" db="EMBL/GenBank/DDBJ databases">
        <authorList>
            <person name="Nowell W R."/>
        </authorList>
    </citation>
    <scope>NUCLEOTIDE SEQUENCE</scope>
</reference>
<dbReference type="GO" id="GO:0003714">
    <property type="term" value="F:transcription corepressor activity"/>
    <property type="evidence" value="ECO:0007669"/>
    <property type="project" value="TreeGrafter"/>
</dbReference>
<sequence length="722" mass="82229">IKYLLNVRVNELQALEAEHKDDGVQILSNIEHSSILAPVSIYEQHLKQRLLEYARTSELEFDIREPLGFSVLIQNQEYLLTDIANRYSCYIETKIETQKIPIAIPKANVEELAPSAETNDNIQLSDLLSPGALVPESITTATRSSLKEANGTIDIRFGDLTTETVDVIVLCRSSTKLCDAVVNVAGNQVLNEYQAIAAASSKQIAISAGSLKCKMILFQSWQPCNNDALLRKSISDFVSDAIQYVSNKNYSSISFPALGCGNFGCSANVVADTMINETKSQLRNLKKNITISFVLLAQQKHVYEEFCNQLNPKTVDNNKSDFISRAARAITGYFSTNTEENAVSSNESANVEYFDREIVQITLTTSAENDDTLSKCRQSIEEQSKSCTLKKEWKDKQDMRHWTQKTINKYYNYCLERKILPQLDIIKGHLQLNGLKESVLEAEKYFYQLSTDTYRQERVQTISQGIIWSYEVSNDIWKKYSFRINAEIEDAYQRRVPSIDIIDEELNRCQVCVDKRMHQEFGKQVRQIRRKEVNQILPDHWSPKHADTKCIPLPNTSNEYKDVVDKFNATMTGQYGKIIKIERIENERWYIQYAAHRDESKRKYKNADCEKTLFHGLPDDKTTFIINECFNRSFAGVNGVVYGVGVYFATNALYSNNYAVPNKLSGERCMFVAKVLIGKAILGNSSMKTPPVGHDSTTDNKNEIFVTYHDAQAYAEYLITYK</sequence>